<sequence length="466" mass="54802">MLIRFNVKNFLSFAEREDGRTEEFSMLAGKVQKKKEHIYDDGKIKLLKFAAIYGANASGKSNLVKAIDFMKETIINGLPKGHTEKYCRVKPENKSKESYFEFEIKLGEKYYSYGFEIILNESKFISEWLVELKSDNKEKIIFNRDIQKGKYKFGEFLEKEKELINKLRVYAEDIKDDSSALFLSIMNKNKKNLYENYKTISILKETYYWVNDNLDVNYPDRPISNYSYMANAKNVEEVCKFISAFGTGIKNFKMVDVSVDKVTNKLPQSIKDKLMSDLEKRKVEIKKEKNVEKIAFIMRSNKDFFILNIDKNQNITCKTIQFSHEKSEVFFSLDEESDGTIRLLDLLEVFLSNKDKTRDKTYIIDELDRCLHPSLSYKFIKTFLQKAEKSNIQLIVTTHESRLLDFDLLRRDEIWFVNKKSSGESDIYSLEEYNERFDKKIDKAYLEGRYGGVPIFSTVFPIEKED</sequence>
<evidence type="ECO:0000313" key="3">
    <source>
        <dbReference type="Proteomes" id="UP000063275"/>
    </source>
</evidence>
<accession>A0A0S2ZLM0</accession>
<dbReference type="GO" id="GO:0016887">
    <property type="term" value="F:ATP hydrolysis activity"/>
    <property type="evidence" value="ECO:0007669"/>
    <property type="project" value="InterPro"/>
</dbReference>
<dbReference type="PANTHER" id="PTHR40396">
    <property type="entry name" value="ATPASE-LIKE PROTEIN"/>
    <property type="match status" value="1"/>
</dbReference>
<evidence type="ECO:0000259" key="1">
    <source>
        <dbReference type="Pfam" id="PF13304"/>
    </source>
</evidence>
<dbReference type="Pfam" id="PF13304">
    <property type="entry name" value="AAA_21"/>
    <property type="match status" value="1"/>
</dbReference>
<reference evidence="2 3" key="1">
    <citation type="submission" date="2015-11" db="EMBL/GenBank/DDBJ databases">
        <authorList>
            <person name="Zhang Y."/>
            <person name="Guo Z."/>
        </authorList>
    </citation>
    <scope>NUCLEOTIDE SEQUENCE [LARGE SCALE GENOMIC DNA]</scope>
    <source>
        <strain evidence="2 3">ChDC F174</strain>
    </source>
</reference>
<dbReference type="SUPFAM" id="SSF52540">
    <property type="entry name" value="P-loop containing nucleoside triphosphate hydrolases"/>
    <property type="match status" value="1"/>
</dbReference>
<evidence type="ECO:0000313" key="2">
    <source>
        <dbReference type="EMBL" id="ALQ39719.1"/>
    </source>
</evidence>
<gene>
    <name evidence="2" type="ORF">RN87_04065</name>
</gene>
<proteinExistence type="predicted"/>
<dbReference type="Proteomes" id="UP000063275">
    <property type="component" value="Chromosome"/>
</dbReference>
<dbReference type="InterPro" id="IPR003959">
    <property type="entry name" value="ATPase_AAA_core"/>
</dbReference>
<dbReference type="AlphaFoldDB" id="A0A0S2ZLM0"/>
<name>A0A0S2ZLM0_9FUSO</name>
<protein>
    <submittedName>
        <fullName evidence="2">Transporter</fullName>
    </submittedName>
</protein>
<dbReference type="Gene3D" id="3.40.50.300">
    <property type="entry name" value="P-loop containing nucleotide triphosphate hydrolases"/>
    <property type="match status" value="1"/>
</dbReference>
<dbReference type="GO" id="GO:0005524">
    <property type="term" value="F:ATP binding"/>
    <property type="evidence" value="ECO:0007669"/>
    <property type="project" value="InterPro"/>
</dbReference>
<organism evidence="2">
    <name type="scientific">Fusobacterium hwasookii ChDC F174</name>
    <dbReference type="NCBI Taxonomy" id="1307442"/>
    <lineage>
        <taxon>Bacteria</taxon>
        <taxon>Fusobacteriati</taxon>
        <taxon>Fusobacteriota</taxon>
        <taxon>Fusobacteriia</taxon>
        <taxon>Fusobacteriales</taxon>
        <taxon>Fusobacteriaceae</taxon>
        <taxon>Fusobacterium</taxon>
    </lineage>
</organism>
<dbReference type="InterPro" id="IPR027417">
    <property type="entry name" value="P-loop_NTPase"/>
</dbReference>
<dbReference type="EMBL" id="CP013331">
    <property type="protein sequence ID" value="ALQ39719.1"/>
    <property type="molecule type" value="Genomic_DNA"/>
</dbReference>
<dbReference type="OrthoDB" id="9809324at2"/>
<feature type="domain" description="ATPase AAA-type core" evidence="1">
    <location>
        <begin position="49"/>
        <end position="405"/>
    </location>
</feature>
<dbReference type="KEGG" id="fhw:RN87_04065"/>
<dbReference type="PANTHER" id="PTHR40396:SF1">
    <property type="entry name" value="ATPASE AAA-TYPE CORE DOMAIN-CONTAINING PROTEIN"/>
    <property type="match status" value="1"/>
</dbReference>
<dbReference type="RefSeq" id="WP_029492555.1">
    <property type="nucleotide sequence ID" value="NZ_ATKF01000006.1"/>
</dbReference>